<feature type="modified residue" description="4-aspartylphosphate" evidence="8">
    <location>
        <position position="95"/>
    </location>
</feature>
<evidence type="ECO:0000259" key="10">
    <source>
        <dbReference type="PROSITE" id="PS50110"/>
    </source>
</evidence>
<keyword evidence="3 8" id="KW-0597">Phosphoprotein</keyword>
<dbReference type="Pfam" id="PF00072">
    <property type="entry name" value="Response_reg"/>
    <property type="match status" value="1"/>
</dbReference>
<dbReference type="FunFam" id="1.10.10.10:FF:000099">
    <property type="entry name" value="Two-component system response regulator TorR"/>
    <property type="match status" value="1"/>
</dbReference>
<keyword evidence="5" id="KW-0805">Transcription regulation</keyword>
<evidence type="ECO:0000256" key="1">
    <source>
        <dbReference type="ARBA" id="ARBA00004496"/>
    </source>
</evidence>
<dbReference type="PANTHER" id="PTHR48111">
    <property type="entry name" value="REGULATOR OF RPOS"/>
    <property type="match status" value="1"/>
</dbReference>
<sequence>MLKPQPRSPLCGWQPLWQMNTRMHNTPAPVNDDQKTPGDDKRWSIRALIVDDDIPIRELMIDYLARFNIHASGVTDGAAMRQALQAEHFDVVVLDLMLPGEDGLSLCRWLRAESDIPILMLTARCEPTDRIIGLELGADDYMAKPFEPRELVARIQTILRRVRDDRTEQRANIRFDNWRLNSVLRQLIAADGLVVPLSNAEFRLLWVFIERPRRVLSREQLLDAARGRSIEAFDRSIDLLVSRLRQKLGDDPKNPQLIKTVRGEGYLFDARDIG</sequence>
<feature type="domain" description="Response regulatory" evidence="10">
    <location>
        <begin position="46"/>
        <end position="159"/>
    </location>
</feature>
<evidence type="ECO:0000256" key="9">
    <source>
        <dbReference type="PROSITE-ProRule" id="PRU01091"/>
    </source>
</evidence>
<dbReference type="EMBL" id="LT629762">
    <property type="protein sequence ID" value="SDT43319.1"/>
    <property type="molecule type" value="Genomic_DNA"/>
</dbReference>
<evidence type="ECO:0000313" key="12">
    <source>
        <dbReference type="EMBL" id="SDT43319.1"/>
    </source>
</evidence>
<keyword evidence="6 9" id="KW-0238">DNA-binding</keyword>
<name>A0A1H2ABT5_9PSED</name>
<feature type="domain" description="OmpR/PhoB-type" evidence="11">
    <location>
        <begin position="170"/>
        <end position="270"/>
    </location>
</feature>
<dbReference type="SMART" id="SM00862">
    <property type="entry name" value="Trans_reg_C"/>
    <property type="match status" value="1"/>
</dbReference>
<dbReference type="PANTHER" id="PTHR48111:SF4">
    <property type="entry name" value="DNA-BINDING DUAL TRANSCRIPTIONAL REGULATOR OMPR"/>
    <property type="match status" value="1"/>
</dbReference>
<evidence type="ECO:0000256" key="2">
    <source>
        <dbReference type="ARBA" id="ARBA00022490"/>
    </source>
</evidence>
<dbReference type="GO" id="GO:0005829">
    <property type="term" value="C:cytosol"/>
    <property type="evidence" value="ECO:0007669"/>
    <property type="project" value="TreeGrafter"/>
</dbReference>
<dbReference type="PROSITE" id="PS50110">
    <property type="entry name" value="RESPONSE_REGULATORY"/>
    <property type="match status" value="1"/>
</dbReference>
<dbReference type="GO" id="GO:0000156">
    <property type="term" value="F:phosphorelay response regulator activity"/>
    <property type="evidence" value="ECO:0007669"/>
    <property type="project" value="TreeGrafter"/>
</dbReference>
<evidence type="ECO:0000256" key="5">
    <source>
        <dbReference type="ARBA" id="ARBA00023015"/>
    </source>
</evidence>
<dbReference type="FunFam" id="3.40.50.2300:FF:000001">
    <property type="entry name" value="DNA-binding response regulator PhoB"/>
    <property type="match status" value="1"/>
</dbReference>
<accession>A0A1H2ABT5</accession>
<keyword evidence="2" id="KW-0963">Cytoplasm</keyword>
<proteinExistence type="predicted"/>
<organism evidence="12 13">
    <name type="scientific">Pseudomonas prosekii</name>
    <dbReference type="NCBI Taxonomy" id="1148509"/>
    <lineage>
        <taxon>Bacteria</taxon>
        <taxon>Pseudomonadati</taxon>
        <taxon>Pseudomonadota</taxon>
        <taxon>Gammaproteobacteria</taxon>
        <taxon>Pseudomonadales</taxon>
        <taxon>Pseudomonadaceae</taxon>
        <taxon>Pseudomonas</taxon>
    </lineage>
</organism>
<evidence type="ECO:0000256" key="7">
    <source>
        <dbReference type="ARBA" id="ARBA00023163"/>
    </source>
</evidence>
<gene>
    <name evidence="12" type="ORF">SAMN05216222_4368</name>
</gene>
<evidence type="ECO:0000259" key="11">
    <source>
        <dbReference type="PROSITE" id="PS51755"/>
    </source>
</evidence>
<evidence type="ECO:0000256" key="6">
    <source>
        <dbReference type="ARBA" id="ARBA00023125"/>
    </source>
</evidence>
<dbReference type="Proteomes" id="UP000198481">
    <property type="component" value="Chromosome I"/>
</dbReference>
<dbReference type="SUPFAM" id="SSF52172">
    <property type="entry name" value="CheY-like"/>
    <property type="match status" value="1"/>
</dbReference>
<keyword evidence="4" id="KW-0902">Two-component regulatory system</keyword>
<dbReference type="InterPro" id="IPR001867">
    <property type="entry name" value="OmpR/PhoB-type_DNA-bd"/>
</dbReference>
<comment type="subcellular location">
    <subcellularLocation>
        <location evidence="1">Cytoplasm</location>
    </subcellularLocation>
</comment>
<dbReference type="InterPro" id="IPR001789">
    <property type="entry name" value="Sig_transdc_resp-reg_receiver"/>
</dbReference>
<dbReference type="InterPro" id="IPR016032">
    <property type="entry name" value="Sig_transdc_resp-reg_C-effctor"/>
</dbReference>
<feature type="DNA-binding region" description="OmpR/PhoB-type" evidence="9">
    <location>
        <begin position="170"/>
        <end position="270"/>
    </location>
</feature>
<dbReference type="AlphaFoldDB" id="A0A1H2ABT5"/>
<dbReference type="Gene3D" id="6.10.250.690">
    <property type="match status" value="1"/>
</dbReference>
<evidence type="ECO:0000256" key="8">
    <source>
        <dbReference type="PROSITE-ProRule" id="PRU00169"/>
    </source>
</evidence>
<dbReference type="STRING" id="1148509.SAMN05216222_4368"/>
<dbReference type="GO" id="GO:0000976">
    <property type="term" value="F:transcription cis-regulatory region binding"/>
    <property type="evidence" value="ECO:0007669"/>
    <property type="project" value="TreeGrafter"/>
</dbReference>
<dbReference type="Gene3D" id="3.40.50.2300">
    <property type="match status" value="1"/>
</dbReference>
<evidence type="ECO:0000313" key="13">
    <source>
        <dbReference type="Proteomes" id="UP000198481"/>
    </source>
</evidence>
<evidence type="ECO:0000256" key="3">
    <source>
        <dbReference type="ARBA" id="ARBA00022553"/>
    </source>
</evidence>
<dbReference type="PROSITE" id="PS51755">
    <property type="entry name" value="OMPR_PHOB"/>
    <property type="match status" value="1"/>
</dbReference>
<dbReference type="Pfam" id="PF00486">
    <property type="entry name" value="Trans_reg_C"/>
    <property type="match status" value="1"/>
</dbReference>
<dbReference type="CDD" id="cd00383">
    <property type="entry name" value="trans_reg_C"/>
    <property type="match status" value="1"/>
</dbReference>
<protein>
    <submittedName>
        <fullName evidence="12">Two component transcriptional regulator, winged helix family</fullName>
    </submittedName>
</protein>
<reference evidence="12 13" key="1">
    <citation type="submission" date="2016-10" db="EMBL/GenBank/DDBJ databases">
        <authorList>
            <person name="de Groot N.N."/>
        </authorList>
    </citation>
    <scope>NUCLEOTIDE SEQUENCE [LARGE SCALE GENOMIC DNA]</scope>
    <source>
        <strain evidence="12 13">LMG 26867</strain>
    </source>
</reference>
<dbReference type="InterPro" id="IPR036388">
    <property type="entry name" value="WH-like_DNA-bd_sf"/>
</dbReference>
<dbReference type="GO" id="GO:0032993">
    <property type="term" value="C:protein-DNA complex"/>
    <property type="evidence" value="ECO:0007669"/>
    <property type="project" value="TreeGrafter"/>
</dbReference>
<evidence type="ECO:0000256" key="4">
    <source>
        <dbReference type="ARBA" id="ARBA00023012"/>
    </source>
</evidence>
<keyword evidence="7" id="KW-0804">Transcription</keyword>
<dbReference type="Gene3D" id="1.10.10.10">
    <property type="entry name" value="Winged helix-like DNA-binding domain superfamily/Winged helix DNA-binding domain"/>
    <property type="match status" value="1"/>
</dbReference>
<dbReference type="GO" id="GO:0006355">
    <property type="term" value="P:regulation of DNA-templated transcription"/>
    <property type="evidence" value="ECO:0007669"/>
    <property type="project" value="InterPro"/>
</dbReference>
<dbReference type="SMART" id="SM00448">
    <property type="entry name" value="REC"/>
    <property type="match status" value="1"/>
</dbReference>
<dbReference type="SUPFAM" id="SSF46894">
    <property type="entry name" value="C-terminal effector domain of the bipartite response regulators"/>
    <property type="match status" value="1"/>
</dbReference>
<dbReference type="InterPro" id="IPR011006">
    <property type="entry name" value="CheY-like_superfamily"/>
</dbReference>
<dbReference type="InterPro" id="IPR039420">
    <property type="entry name" value="WalR-like"/>
</dbReference>